<dbReference type="Pfam" id="PF00583">
    <property type="entry name" value="Acetyltransf_1"/>
    <property type="match status" value="1"/>
</dbReference>
<feature type="domain" description="N-acetyltransferase" evidence="3">
    <location>
        <begin position="8"/>
        <end position="161"/>
    </location>
</feature>
<gene>
    <name evidence="4" type="ORF">KS419_10525</name>
</gene>
<feature type="domain" description="N-acetyltransferase" evidence="3">
    <location>
        <begin position="169"/>
        <end position="312"/>
    </location>
</feature>
<dbReference type="CDD" id="cd04301">
    <property type="entry name" value="NAT_SF"/>
    <property type="match status" value="1"/>
</dbReference>
<reference evidence="4 5" key="1">
    <citation type="submission" date="2021-06" db="EMBL/GenBank/DDBJ databases">
        <title>Bacillus sp. RD4P76, an endophyte from a halophyte.</title>
        <authorList>
            <person name="Sun J.-Q."/>
        </authorList>
    </citation>
    <scope>NUCLEOTIDE SEQUENCE [LARGE SCALE GENOMIC DNA]</scope>
    <source>
        <strain evidence="4 5">CGMCC 1.15917</strain>
    </source>
</reference>
<dbReference type="InterPro" id="IPR050680">
    <property type="entry name" value="YpeA/RimI_acetyltransf"/>
</dbReference>
<organism evidence="4 5">
    <name type="scientific">Evansella tamaricis</name>
    <dbReference type="NCBI Taxonomy" id="2069301"/>
    <lineage>
        <taxon>Bacteria</taxon>
        <taxon>Bacillati</taxon>
        <taxon>Bacillota</taxon>
        <taxon>Bacilli</taxon>
        <taxon>Bacillales</taxon>
        <taxon>Bacillaceae</taxon>
        <taxon>Evansella</taxon>
    </lineage>
</organism>
<dbReference type="PANTHER" id="PTHR43420:SF12">
    <property type="entry name" value="N-ACETYLTRANSFERASE DOMAIN-CONTAINING PROTEIN"/>
    <property type="match status" value="1"/>
</dbReference>
<evidence type="ECO:0000313" key="4">
    <source>
        <dbReference type="EMBL" id="MBU9712176.1"/>
    </source>
</evidence>
<comment type="caution">
    <text evidence="4">The sequence shown here is derived from an EMBL/GenBank/DDBJ whole genome shotgun (WGS) entry which is preliminary data.</text>
</comment>
<protein>
    <submittedName>
        <fullName evidence="4">GNAT family N-acetyltransferase</fullName>
    </submittedName>
</protein>
<dbReference type="PROSITE" id="PS51186">
    <property type="entry name" value="GNAT"/>
    <property type="match status" value="2"/>
</dbReference>
<keyword evidence="2" id="KW-0012">Acyltransferase</keyword>
<proteinExistence type="predicted"/>
<evidence type="ECO:0000259" key="3">
    <source>
        <dbReference type="PROSITE" id="PS51186"/>
    </source>
</evidence>
<dbReference type="PANTHER" id="PTHR43420">
    <property type="entry name" value="ACETYLTRANSFERASE"/>
    <property type="match status" value="1"/>
</dbReference>
<dbReference type="EMBL" id="JAHQCS010000094">
    <property type="protein sequence ID" value="MBU9712176.1"/>
    <property type="molecule type" value="Genomic_DNA"/>
</dbReference>
<keyword evidence="1" id="KW-0808">Transferase</keyword>
<evidence type="ECO:0000313" key="5">
    <source>
        <dbReference type="Proteomes" id="UP000784880"/>
    </source>
</evidence>
<name>A0ABS6JEV7_9BACI</name>
<dbReference type="InterPro" id="IPR000182">
    <property type="entry name" value="GNAT_dom"/>
</dbReference>
<sequence>MQMGKHFYQVVAAKLIDAKEIADLIIACDIEQFGVPDFSLDDLLEIWNDIPMETNTWVIRNEEDKITGYGFLEEVSEGRLDSYGYVHPSDKGKGIGTILLNMMEKRIATYATTYEKKGKSFVWNNIIPALNADARHLLESREFVFQRLHSKMEVVLTKEPDPPCKTGQSIICPYEEQRDGVSVWRAYLETFQDTREFRPISYDEWMEEKNGSDYDKQFWYVAYSGKDLVGYVISKIIPDGLFIDLLGVKKAARNKGLGLALLQTLFLKSYEMNIKRISLMVDANSITGANRLYEKAGMQSQFQLAVYCKKRE</sequence>
<evidence type="ECO:0000256" key="1">
    <source>
        <dbReference type="ARBA" id="ARBA00022679"/>
    </source>
</evidence>
<accession>A0ABS6JEV7</accession>
<dbReference type="Proteomes" id="UP000784880">
    <property type="component" value="Unassembled WGS sequence"/>
</dbReference>
<evidence type="ECO:0000256" key="2">
    <source>
        <dbReference type="ARBA" id="ARBA00023315"/>
    </source>
</evidence>
<keyword evidence="5" id="KW-1185">Reference proteome</keyword>
<dbReference type="RefSeq" id="WP_217066361.1">
    <property type="nucleotide sequence ID" value="NZ_JAHQCS010000094.1"/>
</dbReference>